<protein>
    <submittedName>
        <fullName evidence="3">Uncharacterized protein</fullName>
    </submittedName>
</protein>
<feature type="compositionally biased region" description="Basic and acidic residues" evidence="2">
    <location>
        <begin position="236"/>
        <end position="254"/>
    </location>
</feature>
<feature type="compositionally biased region" description="Low complexity" evidence="2">
    <location>
        <begin position="457"/>
        <end position="483"/>
    </location>
</feature>
<feature type="region of interest" description="Disordered" evidence="2">
    <location>
        <begin position="975"/>
        <end position="1014"/>
    </location>
</feature>
<feature type="coiled-coil region" evidence="1">
    <location>
        <begin position="154"/>
        <end position="209"/>
    </location>
</feature>
<accession>A0AAD7EVS2</accession>
<comment type="caution">
    <text evidence="3">The sequence shown here is derived from an EMBL/GenBank/DDBJ whole genome shotgun (WGS) entry which is preliminary data.</text>
</comment>
<evidence type="ECO:0000313" key="3">
    <source>
        <dbReference type="EMBL" id="KAJ7352006.1"/>
    </source>
</evidence>
<sequence length="1378" mass="144204">MKGSVSSSESSDDTGVRDFKAAQAAQFSKLNGMSNPLKFKEAQAEGFRVDPIRQTPPRKPRSSSIDQTPATRARSTTQQQTQRPTSATQLLQLLATDNKETKETRKLLHSTLAQLDASSRRLAQSDAERRALELSQLARTTQTLAAASVVQQNAAAAQAQLSLYELRLKTAQAEIERAQGVVRALEVQRDDAEEHAARARSLARKLQIEHRTHVAREEGRREGYDQGVERGQMVKAAKEQRRREREQGRIEADIRRRQIQMQMAPPVPASTREPGSAFIEEHFSEGENEGGRTVPVSRAVSGARQSVPPPQEAPQRRATLDSVRSASRQQQPSPEAPPPATSVEPQAAPVVNNARPPPQRERAASVASSRHVSDPPAAPPPQQAPRPPITSIDFGAASRPRATSVNSRPGGSTVPSMASTSRSSVAVDPALNANVNSNRNSASATSQRTRRNGAVNRTSAGAAAAATAPAHRRTASAASASTSTLNVNDERLGIGRAPRSMTLEGMIRNIPMPPPPTGAPVTMPEPIVMPQHVPMPPPPPGVSVSMPVPPVQRQQPRFEVERPGAERREARPQSPSSVSGSLATLRLTSFPTVGGGSGPGSERDFPTGAGRDRERELSTIIEHATGESQQLGTGSGWDTVRQQTPWTRRSSPYSDPRGMEEWRRETDEEAARPPPSPVTSPGMLSPYDPIRQPQNPNMQRPSQESFQSNLQRSSSGSSSRTVNITIVPPSRPASITQANLPAQGSGHLSPNQVAVPVVLEEDEDEEEDDEDDDDESEDAPMPPGFVMGPLPAFAQGVSTLPPGFVPVSVAPSAGNAQTQAQVARGAGSSWGAPPPAGQPTQPASRSGMHSTSNATWYAPPVIGANPTEPVHPPGYQGMLGNPANPATAWTAPSIIGVAPTYPSRPPSRQMGGTGMLGNPANAARAAPPLTVEPVTRPSSRLGHQAGAFTVESAHSPNRQMGGIPGNPASGFTVEPARPPSRQGNPANAWGAAPGVGPPQQSSGPPGQMGGAPGANWGLGGQYAFGQTPGTQAPQPLPMGNPAGGFMVEHTRPPSRLGNSASTFTVEPARPPSRQMSGNPASGFIVEPAARPSSRLGNPTGMEPARPPSRQMGGILGNPNSGFVVEPARPLSRQGMVGNPSNAWGANAMGPQHPSGPPGHMSAAPGANWAAGGQYAYGQTSTPVHQPPQSLGFPGPSVGNAGVVPHSPLPTRPQAFMGADNHSTTPRPLYGPPAGNATFGAGYGVPTPGVAAGYPFPASQSNSTATTTPHQRIANLNAGTTPAAFNARALSSPASRASSGLGRRNNQTPNPNANLGITNPYTSIAEEGSPGSDSSGSSLGLPRMNSFDRATANNTLANAGIRPVIPIPPSPAHSYRPMR</sequence>
<feature type="compositionally biased region" description="Low complexity" evidence="2">
    <location>
        <begin position="983"/>
        <end position="1005"/>
    </location>
</feature>
<evidence type="ECO:0000256" key="1">
    <source>
        <dbReference type="SAM" id="Coils"/>
    </source>
</evidence>
<feature type="region of interest" description="Disordered" evidence="2">
    <location>
        <begin position="816"/>
        <end position="853"/>
    </location>
</feature>
<feature type="compositionally biased region" description="Polar residues" evidence="2">
    <location>
        <begin position="1304"/>
        <end position="1321"/>
    </location>
</feature>
<reference evidence="3" key="1">
    <citation type="submission" date="2023-03" db="EMBL/GenBank/DDBJ databases">
        <title>Massive genome expansion in bonnet fungi (Mycena s.s.) driven by repeated elements and novel gene families across ecological guilds.</title>
        <authorList>
            <consortium name="Lawrence Berkeley National Laboratory"/>
            <person name="Harder C.B."/>
            <person name="Miyauchi S."/>
            <person name="Viragh M."/>
            <person name="Kuo A."/>
            <person name="Thoen E."/>
            <person name="Andreopoulos B."/>
            <person name="Lu D."/>
            <person name="Skrede I."/>
            <person name="Drula E."/>
            <person name="Henrissat B."/>
            <person name="Morin E."/>
            <person name="Kohler A."/>
            <person name="Barry K."/>
            <person name="LaButti K."/>
            <person name="Morin E."/>
            <person name="Salamov A."/>
            <person name="Lipzen A."/>
            <person name="Mereny Z."/>
            <person name="Hegedus B."/>
            <person name="Baldrian P."/>
            <person name="Stursova M."/>
            <person name="Weitz H."/>
            <person name="Taylor A."/>
            <person name="Grigoriev I.V."/>
            <person name="Nagy L.G."/>
            <person name="Martin F."/>
            <person name="Kauserud H."/>
        </authorList>
    </citation>
    <scope>NUCLEOTIDE SEQUENCE</scope>
    <source>
        <strain evidence="3">CBHHK002</strain>
    </source>
</reference>
<feature type="compositionally biased region" description="Basic and acidic residues" evidence="2">
    <location>
        <begin position="657"/>
        <end position="671"/>
    </location>
</feature>
<evidence type="ECO:0000313" key="4">
    <source>
        <dbReference type="Proteomes" id="UP001218218"/>
    </source>
</evidence>
<feature type="compositionally biased region" description="Low complexity" evidence="2">
    <location>
        <begin position="1327"/>
        <end position="1341"/>
    </location>
</feature>
<feature type="compositionally biased region" description="Polar residues" evidence="2">
    <location>
        <begin position="692"/>
        <end position="704"/>
    </location>
</feature>
<feature type="compositionally biased region" description="Polar residues" evidence="2">
    <location>
        <begin position="573"/>
        <end position="591"/>
    </location>
</feature>
<feature type="compositionally biased region" description="Polar residues" evidence="2">
    <location>
        <begin position="1176"/>
        <end position="1188"/>
    </location>
</feature>
<feature type="region of interest" description="Disordered" evidence="2">
    <location>
        <begin position="552"/>
        <end position="784"/>
    </location>
</feature>
<feature type="compositionally biased region" description="Basic and acidic residues" evidence="2">
    <location>
        <begin position="556"/>
        <end position="571"/>
    </location>
</feature>
<feature type="compositionally biased region" description="Acidic residues" evidence="2">
    <location>
        <begin position="759"/>
        <end position="778"/>
    </location>
</feature>
<feature type="compositionally biased region" description="Basic and acidic residues" evidence="2">
    <location>
        <begin position="38"/>
        <end position="51"/>
    </location>
</feature>
<organism evidence="3 4">
    <name type="scientific">Mycena albidolilacea</name>
    <dbReference type="NCBI Taxonomy" id="1033008"/>
    <lineage>
        <taxon>Eukaryota</taxon>
        <taxon>Fungi</taxon>
        <taxon>Dikarya</taxon>
        <taxon>Basidiomycota</taxon>
        <taxon>Agaricomycotina</taxon>
        <taxon>Agaricomycetes</taxon>
        <taxon>Agaricomycetidae</taxon>
        <taxon>Agaricales</taxon>
        <taxon>Marasmiineae</taxon>
        <taxon>Mycenaceae</taxon>
        <taxon>Mycena</taxon>
    </lineage>
</organism>
<feature type="compositionally biased region" description="Low complexity" evidence="2">
    <location>
        <begin position="67"/>
        <end position="87"/>
    </location>
</feature>
<feature type="region of interest" description="Disordered" evidence="2">
    <location>
        <begin position="232"/>
        <end position="254"/>
    </location>
</feature>
<feature type="compositionally biased region" description="Polar residues" evidence="2">
    <location>
        <begin position="733"/>
        <end position="752"/>
    </location>
</feature>
<feature type="compositionally biased region" description="Polar residues" evidence="2">
    <location>
        <begin position="640"/>
        <end position="653"/>
    </location>
</feature>
<feature type="region of interest" description="Disordered" evidence="2">
    <location>
        <begin position="27"/>
        <end position="87"/>
    </location>
</feature>
<proteinExistence type="predicted"/>
<feature type="compositionally biased region" description="Pro residues" evidence="2">
    <location>
        <begin position="376"/>
        <end position="388"/>
    </location>
</feature>
<dbReference type="EMBL" id="JARIHO010000012">
    <property type="protein sequence ID" value="KAJ7352006.1"/>
    <property type="molecule type" value="Genomic_DNA"/>
</dbReference>
<name>A0AAD7EVS2_9AGAR</name>
<feature type="compositionally biased region" description="Polar residues" evidence="2">
    <location>
        <begin position="401"/>
        <end position="424"/>
    </location>
</feature>
<feature type="region of interest" description="Disordered" evidence="2">
    <location>
        <begin position="1288"/>
        <end position="1344"/>
    </location>
</feature>
<feature type="region of interest" description="Disordered" evidence="2">
    <location>
        <begin position="300"/>
        <end position="483"/>
    </location>
</feature>
<feature type="compositionally biased region" description="Low complexity" evidence="2">
    <location>
        <begin position="322"/>
        <end position="333"/>
    </location>
</feature>
<dbReference type="Proteomes" id="UP001218218">
    <property type="component" value="Unassembled WGS sequence"/>
</dbReference>
<feature type="compositionally biased region" description="Low complexity" evidence="2">
    <location>
        <begin position="1288"/>
        <end position="1303"/>
    </location>
</feature>
<gene>
    <name evidence="3" type="ORF">DFH08DRAFT_77840</name>
</gene>
<feature type="compositionally biased region" description="Low complexity" evidence="2">
    <location>
        <begin position="341"/>
        <end position="354"/>
    </location>
</feature>
<feature type="region of interest" description="Disordered" evidence="2">
    <location>
        <begin position="1176"/>
        <end position="1227"/>
    </location>
</feature>
<feature type="compositionally biased region" description="Low complexity" evidence="2">
    <location>
        <begin position="430"/>
        <end position="446"/>
    </location>
</feature>
<feature type="compositionally biased region" description="Basic and acidic residues" evidence="2">
    <location>
        <begin position="601"/>
        <end position="617"/>
    </location>
</feature>
<keyword evidence="4" id="KW-1185">Reference proteome</keyword>
<evidence type="ECO:0000256" key="2">
    <source>
        <dbReference type="SAM" id="MobiDB-lite"/>
    </source>
</evidence>
<feature type="compositionally biased region" description="Low complexity" evidence="2">
    <location>
        <begin position="705"/>
        <end position="719"/>
    </location>
</feature>
<keyword evidence="1" id="KW-0175">Coiled coil</keyword>